<dbReference type="InterPro" id="IPR038765">
    <property type="entry name" value="Papain-like_cys_pep_sf"/>
</dbReference>
<sequence length="595" mass="67268">MKTVEKASLAAILASVIVFMAFPASLIPPPGNSGLTYFSTLKRLGRCLAETKYSPPKHKSPVKIEEEEKKFLLYPPKIIEESDQMIVPGDRLKINFSFAPPEGTKEATLYFYPVKGLISGVEKRKITVKISSGKKNSVTNILHLSQKLTDYPDLKETADKKPKLDQLLFLVFKFRTERKIVYETFLASPLLKGKPPRVVFPDFTENSSNFLTDPPPGKGNYYLKGDPDFTNSKMPEVREMALQAAAYGNGFFPDSPSEVSENVYEFTREVLQPKSWSEEEIYSSKQIARWWKAGKIGPNKPYSRPHKREISSMTSPPGFICVEHAYLFTSLLRTLGIPAREIDVGFGTHLRKKDGKYRLGYFCQEAAAQAYFSGKWHLYDPFLGCSDFQCYLDRFWSYVSWYAYEAKDEKQGGKQLGYEGGYGHKFVLSADGTGMPKNKDHWKFLKKQIKPGLIVTFGENREGLRLSATSKSGEKTGFAGKGEPKKEIPDSIYYENFKIQTVSPEKVLPDILFLPLDKHTKYSINVYSEKGTNKLLKEAKEKRKGNSFKLIFFRKRKKKGAPAVSTATGTLKSGKDQTWVVEVLSNGKTKIIESN</sequence>
<name>M1PNZ9_9ZZZZ</name>
<accession>M1PNZ9</accession>
<organism evidence="1">
    <name type="scientific">uncultured organism</name>
    <dbReference type="NCBI Taxonomy" id="155900"/>
    <lineage>
        <taxon>unclassified sequences</taxon>
        <taxon>environmental samples</taxon>
    </lineage>
</organism>
<dbReference type="SUPFAM" id="SSF54001">
    <property type="entry name" value="Cysteine proteinases"/>
    <property type="match status" value="1"/>
</dbReference>
<dbReference type="AlphaFoldDB" id="M1PNZ9"/>
<dbReference type="EMBL" id="JX684073">
    <property type="protein sequence ID" value="AGF92815.1"/>
    <property type="molecule type" value="Genomic_DNA"/>
</dbReference>
<reference evidence="1" key="1">
    <citation type="journal article" date="2013" name="Syst. Appl. Microbiol.">
        <title>New insights into the archaeal diversity of a hypersaline microbial mat obtained by a metagenomic approach.</title>
        <authorList>
            <person name="Lopez-Lopez A."/>
            <person name="Richter M."/>
            <person name="Pena A."/>
            <person name="Tamames J."/>
            <person name="Rossello-Mora R."/>
        </authorList>
    </citation>
    <scope>NUCLEOTIDE SEQUENCE</scope>
</reference>
<gene>
    <name evidence="1" type="ORF">FLSS-1_0003</name>
</gene>
<proteinExistence type="predicted"/>
<protein>
    <submittedName>
        <fullName evidence="1">Secreted protein containing Transglutaminase-like domain protein</fullName>
    </submittedName>
</protein>
<dbReference type="Gene3D" id="3.10.620.30">
    <property type="match status" value="1"/>
</dbReference>
<evidence type="ECO:0000313" key="1">
    <source>
        <dbReference type="EMBL" id="AGF92815.1"/>
    </source>
</evidence>